<gene>
    <name evidence="2" type="ORF">SRAA_1973</name>
</gene>
<name>A0A060NJS2_9BURK</name>
<dbReference type="OrthoDB" id="8913784at2"/>
<dbReference type="RefSeq" id="WP_045532429.1">
    <property type="nucleotide sequence ID" value="NZ_AP014568.1"/>
</dbReference>
<dbReference type="EMBL" id="AP014568">
    <property type="protein sequence ID" value="BAO81827.1"/>
    <property type="molecule type" value="Genomic_DNA"/>
</dbReference>
<reference evidence="2 3" key="1">
    <citation type="journal article" date="2014" name="Nat. Commun.">
        <title>Physiological and genomic features of highly alkaliphilic hydrogen-utilizing Betaproteobacteria from a continental serpentinizing site.</title>
        <authorList>
            <person name="Suzuki S."/>
            <person name="Kuenen J.G."/>
            <person name="Schipper K."/>
            <person name="van der Velde S."/>
            <person name="Ishii S."/>
            <person name="Wu A."/>
            <person name="Sorokin D.Y."/>
            <person name="Tenney A."/>
            <person name="Meng X.Y."/>
            <person name="Morrill P.L."/>
            <person name="Kamagata Y."/>
            <person name="Muyzer G."/>
            <person name="Nealson K.H."/>
        </authorList>
    </citation>
    <scope>NUCLEOTIDE SEQUENCE [LARGE SCALE GENOMIC DNA]</scope>
    <source>
        <strain evidence="2 3">A1</strain>
    </source>
</reference>
<feature type="region of interest" description="Disordered" evidence="1">
    <location>
        <begin position="145"/>
        <end position="175"/>
    </location>
</feature>
<dbReference type="STRING" id="1458425.SRAA_1973"/>
<protein>
    <submittedName>
        <fullName evidence="2">Outer membrane receptor protein, mostly Fe transport</fullName>
    </submittedName>
</protein>
<evidence type="ECO:0000313" key="3">
    <source>
        <dbReference type="Proteomes" id="UP000067461"/>
    </source>
</evidence>
<feature type="compositionally biased region" description="Low complexity" evidence="1">
    <location>
        <begin position="157"/>
        <end position="171"/>
    </location>
</feature>
<proteinExistence type="predicted"/>
<evidence type="ECO:0000313" key="2">
    <source>
        <dbReference type="EMBL" id="BAO81827.1"/>
    </source>
</evidence>
<sequence length="242" mass="26783">MADLSHWDLAEIFTGRDAAYLMMGVDPSDPEASKRSAAHVLRRMETAFDGAIEHAMFDLYHDSERDDESDLMPYHAILGSEARRKSYGPFRKYDDREPLEKWLKSSESGVQNEEFSRAELARWVRENGLKSAYQFDLEASVPATQSASGATVPQAETPAQGTADDTPAATAVPNSRERNTLLRIIGGLAMATYKMNIHGRMDGITEILDDLAQHGVTVSEETLRGKLREAARLIDPPADNKG</sequence>
<keyword evidence="3" id="KW-1185">Reference proteome</keyword>
<organism evidence="2 3">
    <name type="scientific">Serpentinimonas raichei</name>
    <dbReference type="NCBI Taxonomy" id="1458425"/>
    <lineage>
        <taxon>Bacteria</taxon>
        <taxon>Pseudomonadati</taxon>
        <taxon>Pseudomonadota</taxon>
        <taxon>Betaproteobacteria</taxon>
        <taxon>Burkholderiales</taxon>
        <taxon>Comamonadaceae</taxon>
        <taxon>Serpentinimonas</taxon>
    </lineage>
</organism>
<dbReference type="KEGG" id="cbaa:SRAA_1973"/>
<dbReference type="AlphaFoldDB" id="A0A060NJS2"/>
<dbReference type="Proteomes" id="UP000067461">
    <property type="component" value="Chromosome"/>
</dbReference>
<keyword evidence="2" id="KW-0675">Receptor</keyword>
<dbReference type="HOGENOM" id="CLU_1145663_0_0_4"/>
<evidence type="ECO:0000256" key="1">
    <source>
        <dbReference type="SAM" id="MobiDB-lite"/>
    </source>
</evidence>
<accession>A0A060NJS2</accession>